<keyword evidence="9" id="KW-0289">Folate biosynthesis</keyword>
<dbReference type="RefSeq" id="WP_212213460.1">
    <property type="nucleotide sequence ID" value="NZ_JAGUCO010000001.1"/>
</dbReference>
<feature type="domain" description="7,8-dihydro-6-hydroxymethylpterin-pyrophosphokinase" evidence="13">
    <location>
        <begin position="86"/>
        <end position="97"/>
    </location>
</feature>
<evidence type="ECO:0000256" key="6">
    <source>
        <dbReference type="ARBA" id="ARBA00022741"/>
    </source>
</evidence>
<keyword evidence="8" id="KW-0067">ATP-binding</keyword>
<dbReference type="PANTHER" id="PTHR43071">
    <property type="entry name" value="2-AMINO-4-HYDROXY-6-HYDROXYMETHYLDIHYDROPTERIDINE PYROPHOSPHOKINASE"/>
    <property type="match status" value="1"/>
</dbReference>
<dbReference type="GO" id="GO:0003848">
    <property type="term" value="F:2-amino-4-hydroxy-6-hydroxymethyldihydropteridine diphosphokinase activity"/>
    <property type="evidence" value="ECO:0007669"/>
    <property type="project" value="UniProtKB-EC"/>
</dbReference>
<evidence type="ECO:0000313" key="15">
    <source>
        <dbReference type="Proteomes" id="UP000708576"/>
    </source>
</evidence>
<keyword evidence="5 14" id="KW-0808">Transferase</keyword>
<dbReference type="PROSITE" id="PS00794">
    <property type="entry name" value="HPPK"/>
    <property type="match status" value="1"/>
</dbReference>
<comment type="function">
    <text evidence="10">Catalyzes the transfer of pyrophosphate from adenosine triphosphate (ATP) to 6-hydroxymethyl-7,8-dihydropterin, an enzymatic step in folate biosynthesis pathway.</text>
</comment>
<dbReference type="Pfam" id="PF01288">
    <property type="entry name" value="HPPK"/>
    <property type="match status" value="1"/>
</dbReference>
<dbReference type="PANTHER" id="PTHR43071:SF1">
    <property type="entry name" value="2-AMINO-4-HYDROXY-6-HYDROXYMETHYLDIHYDROPTERIDINE PYROPHOSPHOKINASE"/>
    <property type="match status" value="1"/>
</dbReference>
<name>A0ABS5JS36_9BACT</name>
<evidence type="ECO:0000256" key="4">
    <source>
        <dbReference type="ARBA" id="ARBA00016218"/>
    </source>
</evidence>
<keyword evidence="15" id="KW-1185">Reference proteome</keyword>
<dbReference type="EMBL" id="JAGUCO010000001">
    <property type="protein sequence ID" value="MBS2097291.1"/>
    <property type="molecule type" value="Genomic_DNA"/>
</dbReference>
<comment type="caution">
    <text evidence="14">The sequence shown here is derived from an EMBL/GenBank/DDBJ whole genome shotgun (WGS) entry which is preliminary data.</text>
</comment>
<protein>
    <recommendedName>
        <fullName evidence="4">2-amino-4-hydroxy-6-hydroxymethyldihydropteridine pyrophosphokinase</fullName>
        <ecNumber evidence="3">2.7.6.3</ecNumber>
    </recommendedName>
    <alternativeName>
        <fullName evidence="11">6-hydroxymethyl-7,8-dihydropterin pyrophosphokinase</fullName>
    </alternativeName>
    <alternativeName>
        <fullName evidence="12">7,8-dihydro-6-hydroxymethylpterin-pyrophosphokinase</fullName>
    </alternativeName>
</protein>
<keyword evidence="7" id="KW-0418">Kinase</keyword>
<dbReference type="Gene3D" id="3.30.70.560">
    <property type="entry name" value="7,8-Dihydro-6-hydroxymethylpterin-pyrophosphokinase HPPK"/>
    <property type="match status" value="1"/>
</dbReference>
<evidence type="ECO:0000256" key="8">
    <source>
        <dbReference type="ARBA" id="ARBA00022840"/>
    </source>
</evidence>
<dbReference type="InterPro" id="IPR000550">
    <property type="entry name" value="Hppk"/>
</dbReference>
<evidence type="ECO:0000256" key="12">
    <source>
        <dbReference type="ARBA" id="ARBA00033413"/>
    </source>
</evidence>
<dbReference type="Proteomes" id="UP000708576">
    <property type="component" value="Unassembled WGS sequence"/>
</dbReference>
<evidence type="ECO:0000256" key="2">
    <source>
        <dbReference type="ARBA" id="ARBA00005810"/>
    </source>
</evidence>
<keyword evidence="6" id="KW-0547">Nucleotide-binding</keyword>
<dbReference type="SUPFAM" id="SSF55083">
    <property type="entry name" value="6-hydroxymethyl-7,8-dihydropterin pyrophosphokinase, HPPK"/>
    <property type="match status" value="1"/>
</dbReference>
<evidence type="ECO:0000256" key="9">
    <source>
        <dbReference type="ARBA" id="ARBA00022909"/>
    </source>
</evidence>
<comment type="pathway">
    <text evidence="1">Cofactor biosynthesis; tetrahydrofolate biosynthesis; 2-amino-4-hydroxy-6-hydroxymethyl-7,8-dihydropteridine diphosphate from 7,8-dihydroneopterin triphosphate: step 4/4.</text>
</comment>
<dbReference type="InterPro" id="IPR035907">
    <property type="entry name" value="Hppk_sf"/>
</dbReference>
<evidence type="ECO:0000256" key="7">
    <source>
        <dbReference type="ARBA" id="ARBA00022777"/>
    </source>
</evidence>
<evidence type="ECO:0000256" key="5">
    <source>
        <dbReference type="ARBA" id="ARBA00022679"/>
    </source>
</evidence>
<dbReference type="EC" id="2.7.6.3" evidence="3"/>
<dbReference type="CDD" id="cd00483">
    <property type="entry name" value="HPPK"/>
    <property type="match status" value="1"/>
</dbReference>
<evidence type="ECO:0000256" key="1">
    <source>
        <dbReference type="ARBA" id="ARBA00005051"/>
    </source>
</evidence>
<dbReference type="NCBIfam" id="TIGR01498">
    <property type="entry name" value="folK"/>
    <property type="match status" value="1"/>
</dbReference>
<evidence type="ECO:0000256" key="3">
    <source>
        <dbReference type="ARBA" id="ARBA00013253"/>
    </source>
</evidence>
<evidence type="ECO:0000256" key="10">
    <source>
        <dbReference type="ARBA" id="ARBA00029409"/>
    </source>
</evidence>
<proteinExistence type="inferred from homology"/>
<evidence type="ECO:0000256" key="11">
    <source>
        <dbReference type="ARBA" id="ARBA00029766"/>
    </source>
</evidence>
<evidence type="ECO:0000313" key="14">
    <source>
        <dbReference type="EMBL" id="MBS2097291.1"/>
    </source>
</evidence>
<accession>A0ABS5JS36</accession>
<comment type="similarity">
    <text evidence="2">Belongs to the HPPK family.</text>
</comment>
<gene>
    <name evidence="14" type="primary">folK</name>
    <name evidence="14" type="ORF">KEM10_03310</name>
</gene>
<organism evidence="14 15">
    <name type="scientific">Carboxylicivirga linearis</name>
    <dbReference type="NCBI Taxonomy" id="1628157"/>
    <lineage>
        <taxon>Bacteria</taxon>
        <taxon>Pseudomonadati</taxon>
        <taxon>Bacteroidota</taxon>
        <taxon>Bacteroidia</taxon>
        <taxon>Marinilabiliales</taxon>
        <taxon>Marinilabiliaceae</taxon>
        <taxon>Carboxylicivirga</taxon>
    </lineage>
</organism>
<evidence type="ECO:0000259" key="13">
    <source>
        <dbReference type="PROSITE" id="PS00794"/>
    </source>
</evidence>
<reference evidence="14 15" key="1">
    <citation type="journal article" date="2015" name="Int. J. Syst. Evol. Microbiol.">
        <title>Carboxylicivirga linearis sp. nov., isolated from a sea cucumber culture pond.</title>
        <authorList>
            <person name="Wang F.Q."/>
            <person name="Zhou Y.X."/>
            <person name="Lin X.Z."/>
            <person name="Chen G.J."/>
            <person name="Du Z.J."/>
        </authorList>
    </citation>
    <scope>NUCLEOTIDE SEQUENCE [LARGE SCALE GENOMIC DNA]</scope>
    <source>
        <strain evidence="14 15">FB218</strain>
    </source>
</reference>
<sequence>MHTAILGIGSNINPNENIHQAIILLSEVGHVDQLSEIKVTKPIGITDQPDFSNGAVLITTDLNESELTDQLKLIENKLGRDRSRPKFGPREIDLDIVIFDDVIVDEDYHSRDFLKELVDSVWFRNT</sequence>